<keyword evidence="6" id="KW-0804">Transcription</keyword>
<evidence type="ECO:0000256" key="3">
    <source>
        <dbReference type="ARBA" id="ARBA00023012"/>
    </source>
</evidence>
<keyword evidence="12" id="KW-1185">Reference proteome</keyword>
<keyword evidence="3" id="KW-0902">Two-component regulatory system</keyword>
<dbReference type="SMART" id="SM00862">
    <property type="entry name" value="Trans_reg_C"/>
    <property type="match status" value="1"/>
</dbReference>
<keyword evidence="2 7" id="KW-0597">Phosphoprotein</keyword>
<dbReference type="Gene3D" id="1.10.10.10">
    <property type="entry name" value="Winged helix-like DNA-binding domain superfamily/Winged helix DNA-binding domain"/>
    <property type="match status" value="1"/>
</dbReference>
<dbReference type="PANTHER" id="PTHR48111:SF52">
    <property type="entry name" value="TRANSCRIPTIONAL REGULATORY PROTEIN YVRH"/>
    <property type="match status" value="1"/>
</dbReference>
<evidence type="ECO:0000256" key="5">
    <source>
        <dbReference type="ARBA" id="ARBA00023125"/>
    </source>
</evidence>
<dbReference type="eggNOG" id="COG0745">
    <property type="taxonomic scope" value="Bacteria"/>
</dbReference>
<dbReference type="InterPro" id="IPR001789">
    <property type="entry name" value="Sig_transdc_resp-reg_receiver"/>
</dbReference>
<evidence type="ECO:0000256" key="7">
    <source>
        <dbReference type="PROSITE-ProRule" id="PRU00169"/>
    </source>
</evidence>
<feature type="domain" description="Response regulatory" evidence="9">
    <location>
        <begin position="7"/>
        <end position="121"/>
    </location>
</feature>
<dbReference type="PANTHER" id="PTHR48111">
    <property type="entry name" value="REGULATOR OF RPOS"/>
    <property type="match status" value="1"/>
</dbReference>
<dbReference type="GO" id="GO:0000156">
    <property type="term" value="F:phosphorelay response regulator activity"/>
    <property type="evidence" value="ECO:0007669"/>
    <property type="project" value="TreeGrafter"/>
</dbReference>
<dbReference type="InterPro" id="IPR016032">
    <property type="entry name" value="Sig_transdc_resp-reg_C-effctor"/>
</dbReference>
<protein>
    <submittedName>
        <fullName evidence="11">Transcriptional regulator</fullName>
    </submittedName>
</protein>
<dbReference type="GO" id="GO:0006355">
    <property type="term" value="P:regulation of DNA-templated transcription"/>
    <property type="evidence" value="ECO:0007669"/>
    <property type="project" value="InterPro"/>
</dbReference>
<evidence type="ECO:0000259" key="10">
    <source>
        <dbReference type="PROSITE" id="PS51755"/>
    </source>
</evidence>
<evidence type="ECO:0000313" key="12">
    <source>
        <dbReference type="Proteomes" id="UP000028123"/>
    </source>
</evidence>
<dbReference type="RefSeq" id="WP_036681101.1">
    <property type="nucleotide sequence ID" value="NZ_FYEP01000015.1"/>
</dbReference>
<accession>A0A081P572</accession>
<dbReference type="InterPro" id="IPR039420">
    <property type="entry name" value="WalR-like"/>
</dbReference>
<dbReference type="SUPFAM" id="SSF46894">
    <property type="entry name" value="C-terminal effector domain of the bipartite response regulators"/>
    <property type="match status" value="1"/>
</dbReference>
<evidence type="ECO:0000256" key="2">
    <source>
        <dbReference type="ARBA" id="ARBA00022553"/>
    </source>
</evidence>
<feature type="DNA-binding region" description="OmpR/PhoB-type" evidence="8">
    <location>
        <begin position="134"/>
        <end position="233"/>
    </location>
</feature>
<evidence type="ECO:0000256" key="1">
    <source>
        <dbReference type="ARBA" id="ARBA00004496"/>
    </source>
</evidence>
<dbReference type="OrthoDB" id="9790442at2"/>
<dbReference type="GO" id="GO:0032993">
    <property type="term" value="C:protein-DNA complex"/>
    <property type="evidence" value="ECO:0007669"/>
    <property type="project" value="TreeGrafter"/>
</dbReference>
<dbReference type="Gene3D" id="3.40.50.2300">
    <property type="match status" value="1"/>
</dbReference>
<dbReference type="Proteomes" id="UP000028123">
    <property type="component" value="Unassembled WGS sequence"/>
</dbReference>
<feature type="domain" description="OmpR/PhoB-type" evidence="10">
    <location>
        <begin position="134"/>
        <end position="233"/>
    </location>
</feature>
<feature type="modified residue" description="4-aspartylphosphate" evidence="7">
    <location>
        <position position="57"/>
    </location>
</feature>
<dbReference type="FunFam" id="1.10.10.10:FF:000018">
    <property type="entry name" value="DNA-binding response regulator ResD"/>
    <property type="match status" value="1"/>
</dbReference>
<dbReference type="SUPFAM" id="SSF52172">
    <property type="entry name" value="CheY-like"/>
    <property type="match status" value="1"/>
</dbReference>
<dbReference type="CDD" id="cd17574">
    <property type="entry name" value="REC_OmpR"/>
    <property type="match status" value="1"/>
</dbReference>
<dbReference type="EMBL" id="JNVM01000009">
    <property type="protein sequence ID" value="KEQ25845.1"/>
    <property type="molecule type" value="Genomic_DNA"/>
</dbReference>
<dbReference type="Gene3D" id="6.10.250.690">
    <property type="match status" value="1"/>
</dbReference>
<evidence type="ECO:0000259" key="9">
    <source>
        <dbReference type="PROSITE" id="PS50110"/>
    </source>
</evidence>
<dbReference type="FunFam" id="3.40.50.2300:FF:000001">
    <property type="entry name" value="DNA-binding response regulator PhoB"/>
    <property type="match status" value="1"/>
</dbReference>
<dbReference type="InterPro" id="IPR036388">
    <property type="entry name" value="WH-like_DNA-bd_sf"/>
</dbReference>
<evidence type="ECO:0000256" key="4">
    <source>
        <dbReference type="ARBA" id="ARBA00023015"/>
    </source>
</evidence>
<proteinExistence type="predicted"/>
<dbReference type="InterPro" id="IPR011006">
    <property type="entry name" value="CheY-like_superfamily"/>
</dbReference>
<evidence type="ECO:0000256" key="6">
    <source>
        <dbReference type="ARBA" id="ARBA00023163"/>
    </source>
</evidence>
<dbReference type="PROSITE" id="PS51755">
    <property type="entry name" value="OMPR_PHOB"/>
    <property type="match status" value="1"/>
</dbReference>
<name>A0A081P572_9BACL</name>
<keyword evidence="5 8" id="KW-0238">DNA-binding</keyword>
<gene>
    <name evidence="11" type="ORF">ET33_37385</name>
</gene>
<organism evidence="11 12">
    <name type="scientific">Paenibacillus tyrfis</name>
    <dbReference type="NCBI Taxonomy" id="1501230"/>
    <lineage>
        <taxon>Bacteria</taxon>
        <taxon>Bacillati</taxon>
        <taxon>Bacillota</taxon>
        <taxon>Bacilli</taxon>
        <taxon>Bacillales</taxon>
        <taxon>Paenibacillaceae</taxon>
        <taxon>Paenibacillus</taxon>
    </lineage>
</organism>
<comment type="caution">
    <text evidence="11">The sequence shown here is derived from an EMBL/GenBank/DDBJ whole genome shotgun (WGS) entry which is preliminary data.</text>
</comment>
<evidence type="ECO:0000313" key="11">
    <source>
        <dbReference type="EMBL" id="KEQ25845.1"/>
    </source>
</evidence>
<dbReference type="GO" id="GO:0000976">
    <property type="term" value="F:transcription cis-regulatory region binding"/>
    <property type="evidence" value="ECO:0007669"/>
    <property type="project" value="TreeGrafter"/>
</dbReference>
<dbReference type="Pfam" id="PF00072">
    <property type="entry name" value="Response_reg"/>
    <property type="match status" value="1"/>
</dbReference>
<comment type="subcellular location">
    <subcellularLocation>
        <location evidence="1">Cytoplasm</location>
    </subcellularLocation>
</comment>
<dbReference type="AlphaFoldDB" id="A0A081P572"/>
<dbReference type="SMART" id="SM00448">
    <property type="entry name" value="REC"/>
    <property type="match status" value="1"/>
</dbReference>
<evidence type="ECO:0000256" key="8">
    <source>
        <dbReference type="PROSITE-ProRule" id="PRU01091"/>
    </source>
</evidence>
<reference evidence="11 12" key="1">
    <citation type="submission" date="2014-06" db="EMBL/GenBank/DDBJ databases">
        <title>Draft genome sequence of Paenibacillus sp. MSt1.</title>
        <authorList>
            <person name="Aw Y.K."/>
            <person name="Ong K.S."/>
            <person name="Gan H.M."/>
            <person name="Lee S.M."/>
        </authorList>
    </citation>
    <scope>NUCLEOTIDE SEQUENCE [LARGE SCALE GENOMIC DNA]</scope>
    <source>
        <strain evidence="11 12">MSt1</strain>
    </source>
</reference>
<keyword evidence="4" id="KW-0805">Transcription regulation</keyword>
<dbReference type="CDD" id="cd00383">
    <property type="entry name" value="trans_reg_C"/>
    <property type="match status" value="1"/>
</dbReference>
<dbReference type="InterPro" id="IPR001867">
    <property type="entry name" value="OmpR/PhoB-type_DNA-bd"/>
</dbReference>
<sequence>MQANEATILLVDDEPTIVRMLKKILEKEGFIHIDTAATGEEALAMCDSRSYDYIVLDVMLPGQSGFEVCPKLRQRTDAPILFLTARSSDLDKLSGFALGGDDYVTKPFNPLEVAARIKAKLRRYGKPAEGPSAQGIYGFGRFRLNELAGELTVEDRRIPCPAQVFQLLLFFCKHPNRIFNKQELYERVWGESSFSDDNTVMVHIYRIRERIERNPAEPELLVTVRGLGYKLVRGGNDDL</sequence>
<dbReference type="Pfam" id="PF00486">
    <property type="entry name" value="Trans_reg_C"/>
    <property type="match status" value="1"/>
</dbReference>
<dbReference type="PROSITE" id="PS50110">
    <property type="entry name" value="RESPONSE_REGULATORY"/>
    <property type="match status" value="1"/>
</dbReference>
<dbReference type="GO" id="GO:0005829">
    <property type="term" value="C:cytosol"/>
    <property type="evidence" value="ECO:0007669"/>
    <property type="project" value="TreeGrafter"/>
</dbReference>